<evidence type="ECO:0000313" key="5">
    <source>
        <dbReference type="Proteomes" id="UP000231932"/>
    </source>
</evidence>
<dbReference type="GO" id="GO:0007165">
    <property type="term" value="P:signal transduction"/>
    <property type="evidence" value="ECO:0007669"/>
    <property type="project" value="UniProtKB-KW"/>
</dbReference>
<protein>
    <recommendedName>
        <fullName evidence="3">Methyl-accepting transducer domain-containing protein</fullName>
    </recommendedName>
</protein>
<evidence type="ECO:0000256" key="1">
    <source>
        <dbReference type="ARBA" id="ARBA00023224"/>
    </source>
</evidence>
<dbReference type="PANTHER" id="PTHR32089:SF112">
    <property type="entry name" value="LYSOZYME-LIKE PROTEIN-RELATED"/>
    <property type="match status" value="1"/>
</dbReference>
<dbReference type="EMBL" id="CP024955">
    <property type="protein sequence ID" value="ATY84286.1"/>
    <property type="molecule type" value="Genomic_DNA"/>
</dbReference>
<dbReference type="Gene3D" id="1.10.287.950">
    <property type="entry name" value="Methyl-accepting chemotaxis protein"/>
    <property type="match status" value="1"/>
</dbReference>
<keyword evidence="5" id="KW-1185">Reference proteome</keyword>
<dbReference type="Proteomes" id="UP000231932">
    <property type="component" value="Chromosome"/>
</dbReference>
<dbReference type="PANTHER" id="PTHR32089">
    <property type="entry name" value="METHYL-ACCEPTING CHEMOTAXIS PROTEIN MCPB"/>
    <property type="match status" value="1"/>
</dbReference>
<reference evidence="5" key="1">
    <citation type="submission" date="2017-11" db="EMBL/GenBank/DDBJ databases">
        <title>Complete Genome Sequence of Kyrpidia sp. Strain EA-1, a thermophilic, hydrogen-oxidizing Bacterium, isolated from the Azores.</title>
        <authorList>
            <person name="Reiner J.E."/>
            <person name="Lapp C.J."/>
            <person name="Bunk B."/>
            <person name="Gescher J."/>
        </authorList>
    </citation>
    <scope>NUCLEOTIDE SEQUENCE [LARGE SCALE GENOMIC DNA]</scope>
    <source>
        <strain evidence="5">EA-1</strain>
    </source>
</reference>
<dbReference type="RefSeq" id="WP_100667113.1">
    <property type="nucleotide sequence ID" value="NZ_CP024955.1"/>
</dbReference>
<name>A0A2K8N4H7_9BACL</name>
<proteinExistence type="predicted"/>
<feature type="domain" description="Methyl-accepting transducer" evidence="3">
    <location>
        <begin position="163"/>
        <end position="277"/>
    </location>
</feature>
<dbReference type="GO" id="GO:0016020">
    <property type="term" value="C:membrane"/>
    <property type="evidence" value="ECO:0007669"/>
    <property type="project" value="InterPro"/>
</dbReference>
<accession>A0A2K8N4H7</accession>
<organism evidence="4 5">
    <name type="scientific">Kyrpidia spormannii</name>
    <dbReference type="NCBI Taxonomy" id="2055160"/>
    <lineage>
        <taxon>Bacteria</taxon>
        <taxon>Bacillati</taxon>
        <taxon>Bacillota</taxon>
        <taxon>Bacilli</taxon>
        <taxon>Bacillales</taxon>
        <taxon>Alicyclobacillaceae</taxon>
        <taxon>Kyrpidia</taxon>
    </lineage>
</organism>
<dbReference type="Pfam" id="PF00015">
    <property type="entry name" value="MCPsignal"/>
    <property type="match status" value="1"/>
</dbReference>
<gene>
    <name evidence="4" type="ORF">CVV65_04410</name>
</gene>
<dbReference type="AlphaFoldDB" id="A0A2K8N4H7"/>
<dbReference type="SMART" id="SM00283">
    <property type="entry name" value="MA"/>
    <property type="match status" value="1"/>
</dbReference>
<evidence type="ECO:0000259" key="3">
    <source>
        <dbReference type="PROSITE" id="PS50111"/>
    </source>
</evidence>
<dbReference type="InterPro" id="IPR004089">
    <property type="entry name" value="MCPsignal_dom"/>
</dbReference>
<keyword evidence="1 2" id="KW-0807">Transducer</keyword>
<dbReference type="OrthoDB" id="9765776at2"/>
<evidence type="ECO:0000313" key="4">
    <source>
        <dbReference type="EMBL" id="ATY84286.1"/>
    </source>
</evidence>
<sequence>MSSALDAVLRSAPLIQRLFLEPCTVVVTDTERITAVYEHPRVPMPLQPGEALGAHRNTVTYQALQARQRVVDRRSKEKFGYSYYAVAEPILEESGEMVGIITVIVLTERQDILQGHAQELSALVEQLSANADSLSRTASEVAAANTDISNNAMVAQERIQVTSSVLGFIHEVAAQSNLLGLNAAIEAARAGEQGRGFAVVADEIRRLAQRSQSASKDIEGKLSDIQQAVERMIADIQMSTRHTQEQAAAVQELAASLGQIARSAETLARLSTLEEAD</sequence>
<dbReference type="KEGG" id="kyr:CVV65_04410"/>
<dbReference type="PROSITE" id="PS50111">
    <property type="entry name" value="CHEMOTAXIS_TRANSDUC_2"/>
    <property type="match status" value="1"/>
</dbReference>
<evidence type="ECO:0000256" key="2">
    <source>
        <dbReference type="PROSITE-ProRule" id="PRU00284"/>
    </source>
</evidence>
<dbReference type="SUPFAM" id="SSF58104">
    <property type="entry name" value="Methyl-accepting chemotaxis protein (MCP) signaling domain"/>
    <property type="match status" value="1"/>
</dbReference>